<reference evidence="1" key="1">
    <citation type="submission" date="2018-02" db="EMBL/GenBank/DDBJ databases">
        <title>Rhizophora mucronata_Transcriptome.</title>
        <authorList>
            <person name="Meera S.P."/>
            <person name="Sreeshan A."/>
            <person name="Augustine A."/>
        </authorList>
    </citation>
    <scope>NUCLEOTIDE SEQUENCE</scope>
    <source>
        <tissue evidence="1">Leaf</tissue>
    </source>
</reference>
<dbReference type="AlphaFoldDB" id="A0A2P2LPZ1"/>
<name>A0A2P2LPZ1_RHIMU</name>
<evidence type="ECO:0000313" key="1">
    <source>
        <dbReference type="EMBL" id="MBX20045.1"/>
    </source>
</evidence>
<protein>
    <submittedName>
        <fullName evidence="1">Uncharacterized protein</fullName>
    </submittedName>
</protein>
<organism evidence="1">
    <name type="scientific">Rhizophora mucronata</name>
    <name type="common">Asiatic mangrove</name>
    <dbReference type="NCBI Taxonomy" id="61149"/>
    <lineage>
        <taxon>Eukaryota</taxon>
        <taxon>Viridiplantae</taxon>
        <taxon>Streptophyta</taxon>
        <taxon>Embryophyta</taxon>
        <taxon>Tracheophyta</taxon>
        <taxon>Spermatophyta</taxon>
        <taxon>Magnoliopsida</taxon>
        <taxon>eudicotyledons</taxon>
        <taxon>Gunneridae</taxon>
        <taxon>Pentapetalae</taxon>
        <taxon>rosids</taxon>
        <taxon>fabids</taxon>
        <taxon>Malpighiales</taxon>
        <taxon>Rhizophoraceae</taxon>
        <taxon>Rhizophora</taxon>
    </lineage>
</organism>
<sequence>MCFHACEMLHFLIKSNQCFHRRLKSGFERRKCDWAPCSSGRYCCITPSLFFF</sequence>
<proteinExistence type="predicted"/>
<dbReference type="EMBL" id="GGEC01039561">
    <property type="protein sequence ID" value="MBX20045.1"/>
    <property type="molecule type" value="Transcribed_RNA"/>
</dbReference>
<accession>A0A2P2LPZ1</accession>